<organism evidence="3 4">
    <name type="scientific">Lishizhenia tianjinensis</name>
    <dbReference type="NCBI Taxonomy" id="477690"/>
    <lineage>
        <taxon>Bacteria</taxon>
        <taxon>Pseudomonadati</taxon>
        <taxon>Bacteroidota</taxon>
        <taxon>Flavobacteriia</taxon>
        <taxon>Flavobacteriales</taxon>
        <taxon>Crocinitomicaceae</taxon>
        <taxon>Lishizhenia</taxon>
    </lineage>
</organism>
<dbReference type="AlphaFoldDB" id="A0A1I7BR97"/>
<keyword evidence="1" id="KW-0092">Biotin</keyword>
<keyword evidence="4" id="KW-1185">Reference proteome</keyword>
<gene>
    <name evidence="3" type="ORF">SAMN05216474_3014</name>
</gene>
<reference evidence="3 4" key="1">
    <citation type="submission" date="2016-10" db="EMBL/GenBank/DDBJ databases">
        <authorList>
            <person name="de Groot N.N."/>
        </authorList>
    </citation>
    <scope>NUCLEOTIDE SEQUENCE [LARGE SCALE GENOMIC DNA]</scope>
    <source>
        <strain evidence="3 4">CGMCC 1.7005</strain>
    </source>
</reference>
<dbReference type="CDD" id="cd06850">
    <property type="entry name" value="biotinyl_domain"/>
    <property type="match status" value="1"/>
</dbReference>
<dbReference type="STRING" id="477690.SAMN05216474_3014"/>
<dbReference type="InterPro" id="IPR000089">
    <property type="entry name" value="Biotin_lipoyl"/>
</dbReference>
<dbReference type="Pfam" id="PF00364">
    <property type="entry name" value="Biotin_lipoyl"/>
    <property type="match status" value="1"/>
</dbReference>
<dbReference type="SUPFAM" id="SSF51230">
    <property type="entry name" value="Single hybrid motif"/>
    <property type="match status" value="1"/>
</dbReference>
<dbReference type="PROSITE" id="PS50968">
    <property type="entry name" value="BIOTINYL_LIPOYL"/>
    <property type="match status" value="1"/>
</dbReference>
<dbReference type="PANTHER" id="PTHR45266">
    <property type="entry name" value="OXALOACETATE DECARBOXYLASE ALPHA CHAIN"/>
    <property type="match status" value="1"/>
</dbReference>
<dbReference type="Proteomes" id="UP000236454">
    <property type="component" value="Unassembled WGS sequence"/>
</dbReference>
<dbReference type="OrthoDB" id="9812676at2"/>
<dbReference type="RefSeq" id="WP_090252811.1">
    <property type="nucleotide sequence ID" value="NZ_FPAS01000006.1"/>
</dbReference>
<sequence>MTEAKYIINNSEITAVDNATVEWVDDTFFYIFFLGQKYHGEILAANLEENTLTIKINQRTFEVKRKGALDDLIKKMGLDQKKVKKMHQLESPMPGRVISFAVEVGQEVEVGSPLLTLEAMKMENVIKADGVGTVKGLAVNNGDVVDKGQVIIEFE</sequence>
<name>A0A1I7BR97_9FLAO</name>
<protein>
    <submittedName>
        <fullName evidence="3">Biotin-requiring enzyme</fullName>
    </submittedName>
</protein>
<accession>A0A1I7BR97</accession>
<dbReference type="EMBL" id="FPAS01000006">
    <property type="protein sequence ID" value="SFT89621.1"/>
    <property type="molecule type" value="Genomic_DNA"/>
</dbReference>
<evidence type="ECO:0000313" key="4">
    <source>
        <dbReference type="Proteomes" id="UP000236454"/>
    </source>
</evidence>
<evidence type="ECO:0000259" key="2">
    <source>
        <dbReference type="PROSITE" id="PS50968"/>
    </source>
</evidence>
<dbReference type="InterPro" id="IPR050709">
    <property type="entry name" value="Biotin_Carboxyl_Carrier/Decarb"/>
</dbReference>
<feature type="domain" description="Lipoyl-binding" evidence="2">
    <location>
        <begin position="80"/>
        <end position="155"/>
    </location>
</feature>
<dbReference type="InterPro" id="IPR011053">
    <property type="entry name" value="Single_hybrid_motif"/>
</dbReference>
<dbReference type="FunFam" id="2.40.50.100:FF:000003">
    <property type="entry name" value="Acetyl-CoA carboxylase biotin carboxyl carrier protein"/>
    <property type="match status" value="1"/>
</dbReference>
<proteinExistence type="predicted"/>
<evidence type="ECO:0000256" key="1">
    <source>
        <dbReference type="ARBA" id="ARBA00023267"/>
    </source>
</evidence>
<dbReference type="PANTHER" id="PTHR45266:SF3">
    <property type="entry name" value="OXALOACETATE DECARBOXYLASE ALPHA CHAIN"/>
    <property type="match status" value="1"/>
</dbReference>
<dbReference type="Gene3D" id="2.40.50.100">
    <property type="match status" value="1"/>
</dbReference>
<evidence type="ECO:0000313" key="3">
    <source>
        <dbReference type="EMBL" id="SFT89621.1"/>
    </source>
</evidence>